<gene>
    <name evidence="2" type="ORF">ACFS7Y_03725</name>
</gene>
<dbReference type="Pfam" id="PF11127">
    <property type="entry name" value="YgaP-like_TM"/>
    <property type="match status" value="1"/>
</dbReference>
<organism evidence="2 3">
    <name type="scientific">Sphingobacterium bambusae</name>
    <dbReference type="NCBI Taxonomy" id="662858"/>
    <lineage>
        <taxon>Bacteria</taxon>
        <taxon>Pseudomonadati</taxon>
        <taxon>Bacteroidota</taxon>
        <taxon>Sphingobacteriia</taxon>
        <taxon>Sphingobacteriales</taxon>
        <taxon>Sphingobacteriaceae</taxon>
        <taxon>Sphingobacterium</taxon>
    </lineage>
</organism>
<dbReference type="InterPro" id="IPR021309">
    <property type="entry name" value="YgaP-like_TM"/>
</dbReference>
<dbReference type="Proteomes" id="UP001597525">
    <property type="component" value="Unassembled WGS sequence"/>
</dbReference>
<keyword evidence="3" id="KW-1185">Reference proteome</keyword>
<protein>
    <submittedName>
        <fullName evidence="2">DUF2892 domain-containing protein</fullName>
    </submittedName>
</protein>
<dbReference type="RefSeq" id="WP_320184265.1">
    <property type="nucleotide sequence ID" value="NZ_CP138332.1"/>
</dbReference>
<proteinExistence type="predicted"/>
<dbReference type="Gene3D" id="6.10.140.1340">
    <property type="match status" value="1"/>
</dbReference>
<feature type="domain" description="Inner membrane protein YgaP-like transmembrane" evidence="1">
    <location>
        <begin position="31"/>
        <end position="87"/>
    </location>
</feature>
<reference evidence="3" key="1">
    <citation type="journal article" date="2019" name="Int. J. Syst. Evol. Microbiol.">
        <title>The Global Catalogue of Microorganisms (GCM) 10K type strain sequencing project: providing services to taxonomists for standard genome sequencing and annotation.</title>
        <authorList>
            <consortium name="The Broad Institute Genomics Platform"/>
            <consortium name="The Broad Institute Genome Sequencing Center for Infectious Disease"/>
            <person name="Wu L."/>
            <person name="Ma J."/>
        </authorList>
    </citation>
    <scope>NUCLEOTIDE SEQUENCE [LARGE SCALE GENOMIC DNA]</scope>
    <source>
        <strain evidence="3">KCTC 22814</strain>
    </source>
</reference>
<accession>A0ABW6BDH0</accession>
<evidence type="ECO:0000259" key="1">
    <source>
        <dbReference type="Pfam" id="PF11127"/>
    </source>
</evidence>
<comment type="caution">
    <text evidence="2">The sequence shown here is derived from an EMBL/GenBank/DDBJ whole genome shotgun (WGS) entry which is preliminary data.</text>
</comment>
<evidence type="ECO:0000313" key="2">
    <source>
        <dbReference type="EMBL" id="MFD2966478.1"/>
    </source>
</evidence>
<name>A0ABW6BDH0_9SPHI</name>
<evidence type="ECO:0000313" key="3">
    <source>
        <dbReference type="Proteomes" id="UP001597525"/>
    </source>
</evidence>
<dbReference type="EMBL" id="JBHUPB010000003">
    <property type="protein sequence ID" value="MFD2966478.1"/>
    <property type="molecule type" value="Genomic_DNA"/>
</dbReference>
<sequence length="107" mass="11461">MNKTNVMGIVDLAFNKVKEKIDEACAHGEISDSERVLSVVAGGFILAFSIKRVFKSPLTAISGLTLGSALLTRGITGNCPIKGALDSNEVLDIDKNITVIEHRHVVK</sequence>